<dbReference type="KEGG" id="tpsc:RBB77_20920"/>
<dbReference type="PANTHER" id="PTHR30069:SF46">
    <property type="entry name" value="OAR PROTEIN"/>
    <property type="match status" value="1"/>
</dbReference>
<dbReference type="SUPFAM" id="SSF56935">
    <property type="entry name" value="Porins"/>
    <property type="match status" value="1"/>
</dbReference>
<feature type="chain" id="PRO_5043347198" evidence="7">
    <location>
        <begin position="27"/>
        <end position="1013"/>
    </location>
</feature>
<reference evidence="9" key="1">
    <citation type="submission" date="2023-08" db="EMBL/GenBank/DDBJ databases">
        <authorList>
            <person name="Messyasz A."/>
            <person name="Mannisto M.K."/>
            <person name="Kerkhof L.J."/>
            <person name="Haggblom M."/>
        </authorList>
    </citation>
    <scope>NUCLEOTIDE SEQUENCE</scope>
    <source>
        <strain evidence="9">X5P6</strain>
    </source>
</reference>
<feature type="domain" description="TonB-dependent transporter Oar-like beta-barrel" evidence="8">
    <location>
        <begin position="360"/>
        <end position="886"/>
    </location>
</feature>
<name>A0AAU7ZPH6_9BACT</name>
<dbReference type="Gene3D" id="2.60.40.1120">
    <property type="entry name" value="Carboxypeptidase-like, regulatory domain"/>
    <property type="match status" value="1"/>
</dbReference>
<evidence type="ECO:0000256" key="1">
    <source>
        <dbReference type="ARBA" id="ARBA00004571"/>
    </source>
</evidence>
<dbReference type="GO" id="GO:0004180">
    <property type="term" value="F:carboxypeptidase activity"/>
    <property type="evidence" value="ECO:0007669"/>
    <property type="project" value="UniProtKB-KW"/>
</dbReference>
<dbReference type="InterPro" id="IPR036942">
    <property type="entry name" value="Beta-barrel_TonB_sf"/>
</dbReference>
<dbReference type="PANTHER" id="PTHR30069">
    <property type="entry name" value="TONB-DEPENDENT OUTER MEMBRANE RECEPTOR"/>
    <property type="match status" value="1"/>
</dbReference>
<dbReference type="GO" id="GO:0009279">
    <property type="term" value="C:cell outer membrane"/>
    <property type="evidence" value="ECO:0007669"/>
    <property type="project" value="UniProtKB-SubCell"/>
</dbReference>
<dbReference type="Pfam" id="PF13620">
    <property type="entry name" value="CarboxypepD_reg"/>
    <property type="match status" value="1"/>
</dbReference>
<reference evidence="9" key="2">
    <citation type="journal article" date="2024" name="Environ. Microbiol.">
        <title>Genome analysis and description of Tunturibacter gen. nov. expands the diversity of Terriglobia in tundra soils.</title>
        <authorList>
            <person name="Messyasz A."/>
            <person name="Mannisto M.K."/>
            <person name="Kerkhof L.J."/>
            <person name="Haggblom M.M."/>
        </authorList>
    </citation>
    <scope>NUCLEOTIDE SEQUENCE</scope>
    <source>
        <strain evidence="9">X5P6</strain>
    </source>
</reference>
<dbReference type="GO" id="GO:0015344">
    <property type="term" value="F:siderophore uptake transmembrane transporter activity"/>
    <property type="evidence" value="ECO:0007669"/>
    <property type="project" value="TreeGrafter"/>
</dbReference>
<dbReference type="RefSeq" id="WP_353063695.1">
    <property type="nucleotide sequence ID" value="NZ_CP132942.1"/>
</dbReference>
<accession>A0AAU7ZPH6</accession>
<keyword evidence="9" id="KW-0378">Hydrolase</keyword>
<keyword evidence="6" id="KW-0998">Cell outer membrane</keyword>
<dbReference type="SUPFAM" id="SSF49452">
    <property type="entry name" value="Starch-binding domain-like"/>
    <property type="match status" value="1"/>
</dbReference>
<keyword evidence="7" id="KW-0732">Signal</keyword>
<dbReference type="AlphaFoldDB" id="A0AAU7ZPH6"/>
<comment type="subcellular location">
    <subcellularLocation>
        <location evidence="1">Cell outer membrane</location>
        <topology evidence="1">Multi-pass membrane protein</topology>
    </subcellularLocation>
</comment>
<dbReference type="InterPro" id="IPR057601">
    <property type="entry name" value="Oar-like_b-barrel"/>
</dbReference>
<proteinExistence type="predicted"/>
<keyword evidence="4" id="KW-0812">Transmembrane</keyword>
<evidence type="ECO:0000313" key="9">
    <source>
        <dbReference type="EMBL" id="XCB32857.1"/>
    </source>
</evidence>
<dbReference type="PROSITE" id="PS51257">
    <property type="entry name" value="PROKAR_LIPOPROTEIN"/>
    <property type="match status" value="1"/>
</dbReference>
<evidence type="ECO:0000256" key="7">
    <source>
        <dbReference type="SAM" id="SignalP"/>
    </source>
</evidence>
<keyword evidence="9" id="KW-0645">Protease</keyword>
<organism evidence="9">
    <name type="scientific">Tunturiibacter psychrotolerans</name>
    <dbReference type="NCBI Taxonomy" id="3069686"/>
    <lineage>
        <taxon>Bacteria</taxon>
        <taxon>Pseudomonadati</taxon>
        <taxon>Acidobacteriota</taxon>
        <taxon>Terriglobia</taxon>
        <taxon>Terriglobales</taxon>
        <taxon>Acidobacteriaceae</taxon>
        <taxon>Tunturiibacter</taxon>
    </lineage>
</organism>
<keyword evidence="3" id="KW-1134">Transmembrane beta strand</keyword>
<dbReference type="Gene3D" id="2.40.170.20">
    <property type="entry name" value="TonB-dependent receptor, beta-barrel domain"/>
    <property type="match status" value="1"/>
</dbReference>
<dbReference type="InterPro" id="IPR013784">
    <property type="entry name" value="Carb-bd-like_fold"/>
</dbReference>
<evidence type="ECO:0000256" key="5">
    <source>
        <dbReference type="ARBA" id="ARBA00023136"/>
    </source>
</evidence>
<evidence type="ECO:0000259" key="8">
    <source>
        <dbReference type="Pfam" id="PF25183"/>
    </source>
</evidence>
<dbReference type="Pfam" id="PF25183">
    <property type="entry name" value="OMP_b-brl_4"/>
    <property type="match status" value="2"/>
</dbReference>
<feature type="domain" description="TonB-dependent transporter Oar-like beta-barrel" evidence="8">
    <location>
        <begin position="247"/>
        <end position="318"/>
    </location>
</feature>
<dbReference type="InterPro" id="IPR039426">
    <property type="entry name" value="TonB-dep_rcpt-like"/>
</dbReference>
<evidence type="ECO:0000256" key="4">
    <source>
        <dbReference type="ARBA" id="ARBA00022692"/>
    </source>
</evidence>
<dbReference type="EMBL" id="CP132942">
    <property type="protein sequence ID" value="XCB32857.1"/>
    <property type="molecule type" value="Genomic_DNA"/>
</dbReference>
<feature type="signal peptide" evidence="7">
    <location>
        <begin position="1"/>
        <end position="26"/>
    </location>
</feature>
<evidence type="ECO:0000256" key="3">
    <source>
        <dbReference type="ARBA" id="ARBA00022452"/>
    </source>
</evidence>
<dbReference type="GO" id="GO:0044718">
    <property type="term" value="P:siderophore transmembrane transport"/>
    <property type="evidence" value="ECO:0007669"/>
    <property type="project" value="TreeGrafter"/>
</dbReference>
<sequence>MRTARLAPPIAFAFIACLCPAISLYAQNSSGSIRGVVLDSTKARIAGAAIEVTRPSSTQTRSVTANDQGEFRIENLAPGEWQVSVEAHGFARAAADVSVAVSTVRDIVVTLRPSHVSQSVNVTSQSSSIATQPIDLASNVHQAVVTTQDLQDMPLPGRSFANIAYLAPGTEPVEPSDPTKARITAVSTGGSSGLNNELSIDGGDNSDDWIGGFLQNFSPDSIQEFAIRTSQEDADTGGTTAGSIVITTRSGSNDWHGQAAVYERAAALNARFPIENPAPNPKQPFSRQNYVGTLSGPIVKDKFWFFTAFENVHEDASIAYSPTSITQFDALATLAAEGLIPGVTSIAVPSFVPIPFRDYFSLLRFDWSQSSRSEWFLRASNDTYTTNNNLVQQGTLPSTGLLSHNNYFSLVIGNQFTFTPTWLGKLVLDAGGLHLTQSRNSNLGFALAFPFSSTALTISGFETYGDNQFATPITYFPSLRNQQKYQLRYDMTHVQGAHTVEFGVSFIHEPVLGGAFPDNTETLYALPQNPTYYLHNEAQFSSDLINGASASNLGGGFSQNVQRLALYAQDSWHASANMTLNYGLRYSTTFGLLNGSGRTQAFNPGDITLAALGIPLVSHAPGDDHKQFAPRLGFAWSPGGTGRTVVRGGFGLYFNDLAQNGWATALQAVNSPPGPCVDPVQNPGGPENAGCIPCDAAGGTANIIDSGYRTPYAIHISGGVQHAFSASWSLSADFIHEQGNHGYRAYSYTGGTNLFTPQLPLNDPDQTTYVPDVNVFHSDNRSSYNGLLIHLQGNMSRKLSLVANYTFSKAETWGCVLGELFDYVNGVCDPLNAFGPGDYGPSGEDVRNRAVLAFTWYAPAGFQVSTLSQAESARPFTITTADNSGRIAVNGTPTSLDEFRATPYIQTDLRVSRSIRLSDRWTVMPFAEFFNLFNRNNPGANYVTNVASLPVPSAQAQAGNVSDICTNSDCTATEPITSLKQLGVSAGALGDFFGAGTTVGIPFAAQLGVRLSF</sequence>
<keyword evidence="5" id="KW-0472">Membrane</keyword>
<keyword evidence="2" id="KW-0813">Transport</keyword>
<evidence type="ECO:0000256" key="2">
    <source>
        <dbReference type="ARBA" id="ARBA00022448"/>
    </source>
</evidence>
<dbReference type="GO" id="GO:0030246">
    <property type="term" value="F:carbohydrate binding"/>
    <property type="evidence" value="ECO:0007669"/>
    <property type="project" value="InterPro"/>
</dbReference>
<keyword evidence="9" id="KW-0121">Carboxypeptidase</keyword>
<gene>
    <name evidence="9" type="ORF">RBB77_20920</name>
</gene>
<protein>
    <submittedName>
        <fullName evidence="9">Carboxypeptidase regulatory-like domain-containing protein</fullName>
    </submittedName>
</protein>
<evidence type="ECO:0000256" key="6">
    <source>
        <dbReference type="ARBA" id="ARBA00023237"/>
    </source>
</evidence>